<dbReference type="FunCoup" id="A0A251UNM0">
    <property type="interactions" value="240"/>
</dbReference>
<evidence type="ECO:0000256" key="12">
    <source>
        <dbReference type="ARBA" id="ARBA00023018"/>
    </source>
</evidence>
<evidence type="ECO:0000256" key="1">
    <source>
        <dbReference type="ARBA" id="ARBA00004141"/>
    </source>
</evidence>
<feature type="transmembrane region" description="Helical" evidence="18">
    <location>
        <begin position="144"/>
        <end position="167"/>
    </location>
</feature>
<sequence>MAIMHVVHRTGFFPSKIKNSEKVFVKYNQRKRVYHANIHPFFPKSKPSNSNIFFFPSSLLQSNPSPNPNQISPSTSMAYVDHAFSISDEDIMMDSDSTYTVHNRPPIKEIALAVSLLVFGVTGIVSGIFMAVNRVGGDTGHGLFFAILGAVLFIPGFYYTRIAYYAYKGYKGFSFSNIPPV</sequence>
<dbReference type="EMBL" id="MNCJ02000320">
    <property type="protein sequence ID" value="KAF5804812.1"/>
    <property type="molecule type" value="Genomic_DNA"/>
</dbReference>
<dbReference type="AlphaFoldDB" id="A0A251UNM0"/>
<evidence type="ECO:0000256" key="4">
    <source>
        <dbReference type="ARBA" id="ARBA00004412"/>
    </source>
</evidence>
<evidence type="ECO:0000256" key="15">
    <source>
        <dbReference type="ARBA" id="ARBA00023329"/>
    </source>
</evidence>
<dbReference type="Pfam" id="PF05915">
    <property type="entry name" value="TMEM_230_134"/>
    <property type="match status" value="1"/>
</dbReference>
<dbReference type="GO" id="GO:0055037">
    <property type="term" value="C:recycling endosome"/>
    <property type="evidence" value="ECO:0007669"/>
    <property type="project" value="UniProtKB-SubCell"/>
</dbReference>
<dbReference type="Proteomes" id="UP000215914">
    <property type="component" value="Chromosome 5"/>
</dbReference>
<evidence type="ECO:0000256" key="11">
    <source>
        <dbReference type="ARBA" id="ARBA00022989"/>
    </source>
</evidence>
<dbReference type="InterPro" id="IPR008590">
    <property type="entry name" value="TMEM_230/134"/>
</dbReference>
<accession>A0A251UNM0</accession>
<keyword evidence="21" id="KW-1185">Reference proteome</keyword>
<proteinExistence type="inferred from homology"/>
<keyword evidence="12" id="KW-0770">Synapse</keyword>
<dbReference type="EMBL" id="CM007894">
    <property type="protein sequence ID" value="OTG24935.1"/>
    <property type="molecule type" value="Genomic_DNA"/>
</dbReference>
<evidence type="ECO:0000313" key="20">
    <source>
        <dbReference type="EMBL" id="OTG24935.1"/>
    </source>
</evidence>
<evidence type="ECO:0000256" key="10">
    <source>
        <dbReference type="ARBA" id="ARBA00022753"/>
    </source>
</evidence>
<keyword evidence="10" id="KW-0967">Endosome</keyword>
<feature type="transmembrane region" description="Helical" evidence="18">
    <location>
        <begin position="110"/>
        <end position="132"/>
    </location>
</feature>
<evidence type="ECO:0000256" key="2">
    <source>
        <dbReference type="ARBA" id="ARBA00004172"/>
    </source>
</evidence>
<dbReference type="GO" id="GO:0005769">
    <property type="term" value="C:early endosome"/>
    <property type="evidence" value="ECO:0007669"/>
    <property type="project" value="UniProtKB-SubCell"/>
</dbReference>
<dbReference type="Gramene" id="mRNA:HanXRQr2_Chr05g0201541">
    <property type="protein sequence ID" value="mRNA:HanXRQr2_Chr05g0201541"/>
    <property type="gene ID" value="HanXRQr2_Chr05g0201541"/>
</dbReference>
<name>A0A251UNM0_HELAN</name>
<keyword evidence="13" id="KW-0333">Golgi apparatus</keyword>
<keyword evidence="9 18" id="KW-0812">Transmembrane</keyword>
<evidence type="ECO:0000256" key="7">
    <source>
        <dbReference type="ARBA" id="ARBA00004603"/>
    </source>
</evidence>
<evidence type="ECO:0000256" key="16">
    <source>
        <dbReference type="ARBA" id="ARBA00024003"/>
    </source>
</evidence>
<dbReference type="GO" id="GO:0005776">
    <property type="term" value="C:autophagosome"/>
    <property type="evidence" value="ECO:0007669"/>
    <property type="project" value="UniProtKB-SubCell"/>
</dbReference>
<comment type="function">
    <text evidence="16">Involved in trafficking and recycling of synaptic vesicles.</text>
</comment>
<evidence type="ECO:0000256" key="8">
    <source>
        <dbReference type="ARBA" id="ARBA00007743"/>
    </source>
</evidence>
<dbReference type="GO" id="GO:0016020">
    <property type="term" value="C:membrane"/>
    <property type="evidence" value="ECO:0007669"/>
    <property type="project" value="UniProtKB-SubCell"/>
</dbReference>
<evidence type="ECO:0000256" key="14">
    <source>
        <dbReference type="ARBA" id="ARBA00023136"/>
    </source>
</evidence>
<dbReference type="InterPro" id="IPR044234">
    <property type="entry name" value="TMEM230"/>
</dbReference>
<evidence type="ECO:0000256" key="18">
    <source>
        <dbReference type="SAM" id="Phobius"/>
    </source>
</evidence>
<dbReference type="GO" id="GO:0012505">
    <property type="term" value="C:endomembrane system"/>
    <property type="evidence" value="ECO:0000318"/>
    <property type="project" value="GO_Central"/>
</dbReference>
<evidence type="ECO:0000256" key="6">
    <source>
        <dbReference type="ARBA" id="ARBA00004601"/>
    </source>
</evidence>
<reference evidence="19 21" key="1">
    <citation type="journal article" date="2017" name="Nature">
        <title>The sunflower genome provides insights into oil metabolism, flowering and Asterid evolution.</title>
        <authorList>
            <person name="Badouin H."/>
            <person name="Gouzy J."/>
            <person name="Grassa C.J."/>
            <person name="Murat F."/>
            <person name="Staton S.E."/>
            <person name="Cottret L."/>
            <person name="Lelandais-Briere C."/>
            <person name="Owens G.L."/>
            <person name="Carrere S."/>
            <person name="Mayjonade B."/>
            <person name="Legrand L."/>
            <person name="Gill N."/>
            <person name="Kane N.C."/>
            <person name="Bowers J.E."/>
            <person name="Hubner S."/>
            <person name="Bellec A."/>
            <person name="Berard A."/>
            <person name="Berges H."/>
            <person name="Blanchet N."/>
            <person name="Boniface M.C."/>
            <person name="Brunel D."/>
            <person name="Catrice O."/>
            <person name="Chaidir N."/>
            <person name="Claudel C."/>
            <person name="Donnadieu C."/>
            <person name="Faraut T."/>
            <person name="Fievet G."/>
            <person name="Helmstetter N."/>
            <person name="King M."/>
            <person name="Knapp S.J."/>
            <person name="Lai Z."/>
            <person name="Le Paslier M.C."/>
            <person name="Lippi Y."/>
            <person name="Lorenzon L."/>
            <person name="Mandel J.R."/>
            <person name="Marage G."/>
            <person name="Marchand G."/>
            <person name="Marquand E."/>
            <person name="Bret-Mestries E."/>
            <person name="Morien E."/>
            <person name="Nambeesan S."/>
            <person name="Nguyen T."/>
            <person name="Pegot-Espagnet P."/>
            <person name="Pouilly N."/>
            <person name="Raftis F."/>
            <person name="Sallet E."/>
            <person name="Schiex T."/>
            <person name="Thomas J."/>
            <person name="Vandecasteele C."/>
            <person name="Vares D."/>
            <person name="Vear F."/>
            <person name="Vautrin S."/>
            <person name="Crespi M."/>
            <person name="Mangin B."/>
            <person name="Burke J.M."/>
            <person name="Salse J."/>
            <person name="Munos S."/>
            <person name="Vincourt P."/>
            <person name="Rieseberg L.H."/>
            <person name="Langlade N.B."/>
        </authorList>
    </citation>
    <scope>NUCLEOTIDE SEQUENCE [LARGE SCALE GENOMIC DNA]</scope>
    <source>
        <strain evidence="21">cv. SF193</strain>
        <tissue evidence="19">Leaves</tissue>
    </source>
</reference>
<evidence type="ECO:0000256" key="17">
    <source>
        <dbReference type="ARBA" id="ARBA00024088"/>
    </source>
</evidence>
<evidence type="ECO:0000256" key="5">
    <source>
        <dbReference type="ARBA" id="ARBA00004419"/>
    </source>
</evidence>
<comment type="similarity">
    <text evidence="8">Belongs to the TMEM134/TMEM230 family.</text>
</comment>
<dbReference type="GO" id="GO:0005794">
    <property type="term" value="C:Golgi apparatus"/>
    <property type="evidence" value="ECO:0007669"/>
    <property type="project" value="UniProtKB-SubCell"/>
</dbReference>
<protein>
    <recommendedName>
        <fullName evidence="17">Transmembrane protein 230</fullName>
    </recommendedName>
</protein>
<organism evidence="20 21">
    <name type="scientific">Helianthus annuus</name>
    <name type="common">Common sunflower</name>
    <dbReference type="NCBI Taxonomy" id="4232"/>
    <lineage>
        <taxon>Eukaryota</taxon>
        <taxon>Viridiplantae</taxon>
        <taxon>Streptophyta</taxon>
        <taxon>Embryophyta</taxon>
        <taxon>Tracheophyta</taxon>
        <taxon>Spermatophyta</taxon>
        <taxon>Magnoliopsida</taxon>
        <taxon>eudicotyledons</taxon>
        <taxon>Gunneridae</taxon>
        <taxon>Pentapetalae</taxon>
        <taxon>asterids</taxon>
        <taxon>campanulids</taxon>
        <taxon>Asterales</taxon>
        <taxon>Asteraceae</taxon>
        <taxon>Asteroideae</taxon>
        <taxon>Heliantheae alliance</taxon>
        <taxon>Heliantheae</taxon>
        <taxon>Helianthus</taxon>
    </lineage>
</organism>
<comment type="subcellular location">
    <subcellularLocation>
        <location evidence="5">Cytoplasmic vesicle</location>
        <location evidence="5">Autophagosome</location>
    </subcellularLocation>
    <subcellularLocation>
        <location evidence="3">Cytoplasmic vesicle</location>
        <location evidence="3">Secretory vesicle</location>
        <location evidence="3">Synaptic vesicle</location>
    </subcellularLocation>
    <subcellularLocation>
        <location evidence="4">Early endosome</location>
    </subcellularLocation>
    <subcellularLocation>
        <location evidence="6">Golgi apparatus</location>
        <location evidence="6">trans-Golgi network</location>
    </subcellularLocation>
    <subcellularLocation>
        <location evidence="7">Late endosome</location>
    </subcellularLocation>
    <subcellularLocation>
        <location evidence="1">Membrane</location>
        <topology evidence="1">Multi-pass membrane protein</topology>
    </subcellularLocation>
    <subcellularLocation>
        <location evidence="2">Recycling endosome</location>
    </subcellularLocation>
</comment>
<dbReference type="PANTHER" id="PTHR15664">
    <property type="entry name" value="C20ORF30 PROTEIN"/>
    <property type="match status" value="1"/>
</dbReference>
<evidence type="ECO:0000313" key="19">
    <source>
        <dbReference type="EMBL" id="KAF5804812.1"/>
    </source>
</evidence>
<keyword evidence="14 18" id="KW-0472">Membrane</keyword>
<evidence type="ECO:0000256" key="9">
    <source>
        <dbReference type="ARBA" id="ARBA00022692"/>
    </source>
</evidence>
<reference evidence="20" key="2">
    <citation type="submission" date="2017-02" db="EMBL/GenBank/DDBJ databases">
        <title>Sunflower complete genome.</title>
        <authorList>
            <person name="Langlade N."/>
            <person name="Munos S."/>
        </authorList>
    </citation>
    <scope>NUCLEOTIDE SEQUENCE [LARGE SCALE GENOMIC DNA]</scope>
    <source>
        <tissue evidence="20">Leaves</tissue>
    </source>
</reference>
<dbReference type="PANTHER" id="PTHR15664:SF6">
    <property type="entry name" value="TRANSMEMBRANE PROTEIN 230"/>
    <property type="match status" value="1"/>
</dbReference>
<keyword evidence="15" id="KW-0968">Cytoplasmic vesicle</keyword>
<gene>
    <name evidence="20" type="ORF">HannXRQ_Chr05g0142171</name>
    <name evidence="19" type="ORF">HanXRQr2_Chr05g0201541</name>
</gene>
<evidence type="ECO:0000256" key="13">
    <source>
        <dbReference type="ARBA" id="ARBA00023034"/>
    </source>
</evidence>
<dbReference type="GO" id="GO:0005770">
    <property type="term" value="C:late endosome"/>
    <property type="evidence" value="ECO:0007669"/>
    <property type="project" value="UniProtKB-SubCell"/>
</dbReference>
<keyword evidence="11 18" id="KW-1133">Transmembrane helix</keyword>
<reference evidence="19" key="3">
    <citation type="submission" date="2020-06" db="EMBL/GenBank/DDBJ databases">
        <title>Helianthus annuus Genome sequencing and assembly Release 2.</title>
        <authorList>
            <person name="Gouzy J."/>
            <person name="Langlade N."/>
            <person name="Munos S."/>
        </authorList>
    </citation>
    <scope>NUCLEOTIDE SEQUENCE</scope>
    <source>
        <tissue evidence="19">Leaves</tissue>
    </source>
</reference>
<evidence type="ECO:0000256" key="3">
    <source>
        <dbReference type="ARBA" id="ARBA00004234"/>
    </source>
</evidence>
<dbReference type="InParanoid" id="A0A251UNM0"/>
<evidence type="ECO:0000313" key="21">
    <source>
        <dbReference type="Proteomes" id="UP000215914"/>
    </source>
</evidence>